<feature type="transmembrane region" description="Helical" evidence="9">
    <location>
        <begin position="6"/>
        <end position="24"/>
    </location>
</feature>
<organism evidence="10 11">
    <name type="scientific">Aureibaculum algae</name>
    <dbReference type="NCBI Taxonomy" id="2584122"/>
    <lineage>
        <taxon>Bacteria</taxon>
        <taxon>Pseudomonadati</taxon>
        <taxon>Bacteroidota</taxon>
        <taxon>Flavobacteriia</taxon>
        <taxon>Flavobacteriales</taxon>
        <taxon>Flavobacteriaceae</taxon>
        <taxon>Aureibaculum</taxon>
    </lineage>
</organism>
<feature type="transmembrane region" description="Helical" evidence="9">
    <location>
        <begin position="97"/>
        <end position="119"/>
    </location>
</feature>
<feature type="transmembrane region" description="Helical" evidence="9">
    <location>
        <begin position="219"/>
        <end position="240"/>
    </location>
</feature>
<feature type="transmembrane region" description="Helical" evidence="9">
    <location>
        <begin position="36"/>
        <end position="60"/>
    </location>
</feature>
<dbReference type="Proteomes" id="UP000306229">
    <property type="component" value="Chromosome"/>
</dbReference>
<keyword evidence="5 9" id="KW-0812">Transmembrane</keyword>
<keyword evidence="4" id="KW-0762">Sugar transport</keyword>
<reference evidence="10 11" key="1">
    <citation type="submission" date="2019-05" db="EMBL/GenBank/DDBJ databases">
        <title>Algicella ahnfeltiae gen. nov., sp. nov., a novel marine bacterium of the family Flavobacteriaceae isolated from a red alga.</title>
        <authorList>
            <person name="Nedashkovskaya O.I."/>
            <person name="Kukhlevskiy A.D."/>
            <person name="Kim S.-G."/>
            <person name="Zhukova N.V."/>
            <person name="Mikhailov V.V."/>
        </authorList>
    </citation>
    <scope>NUCLEOTIDE SEQUENCE [LARGE SCALE GENOMIC DNA]</scope>
    <source>
        <strain evidence="10 11">10Alg115</strain>
    </source>
</reference>
<evidence type="ECO:0000313" key="10">
    <source>
        <dbReference type="EMBL" id="QCX37666.1"/>
    </source>
</evidence>
<proteinExistence type="predicted"/>
<evidence type="ECO:0000256" key="7">
    <source>
        <dbReference type="ARBA" id="ARBA00022989"/>
    </source>
</evidence>
<feature type="transmembrane region" description="Helical" evidence="9">
    <location>
        <begin position="323"/>
        <end position="342"/>
    </location>
</feature>
<evidence type="ECO:0000256" key="4">
    <source>
        <dbReference type="ARBA" id="ARBA00022597"/>
    </source>
</evidence>
<keyword evidence="7 9" id="KW-1133">Transmembrane helix</keyword>
<protein>
    <submittedName>
        <fullName evidence="10">L-rhamnose/proton symporter RhaT</fullName>
    </submittedName>
</protein>
<evidence type="ECO:0000256" key="1">
    <source>
        <dbReference type="ARBA" id="ARBA00022448"/>
    </source>
</evidence>
<feature type="transmembrane region" description="Helical" evidence="9">
    <location>
        <begin position="72"/>
        <end position="90"/>
    </location>
</feature>
<dbReference type="Pfam" id="PF06379">
    <property type="entry name" value="RhaT"/>
    <property type="match status" value="1"/>
</dbReference>
<evidence type="ECO:0000256" key="2">
    <source>
        <dbReference type="ARBA" id="ARBA00022475"/>
    </source>
</evidence>
<feature type="transmembrane region" description="Helical" evidence="9">
    <location>
        <begin position="178"/>
        <end position="199"/>
    </location>
</feature>
<evidence type="ECO:0000256" key="3">
    <source>
        <dbReference type="ARBA" id="ARBA00022519"/>
    </source>
</evidence>
<dbReference type="GO" id="GO:0015293">
    <property type="term" value="F:symporter activity"/>
    <property type="evidence" value="ECO:0007669"/>
    <property type="project" value="UniProtKB-KW"/>
</dbReference>
<dbReference type="GO" id="GO:0016020">
    <property type="term" value="C:membrane"/>
    <property type="evidence" value="ECO:0007669"/>
    <property type="project" value="InterPro"/>
</dbReference>
<dbReference type="NCBIfam" id="NF010024">
    <property type="entry name" value="PRK13499.1-4"/>
    <property type="match status" value="1"/>
</dbReference>
<name>A0A5B7TR83_9FLAO</name>
<evidence type="ECO:0000256" key="6">
    <source>
        <dbReference type="ARBA" id="ARBA00022847"/>
    </source>
</evidence>
<dbReference type="InterPro" id="IPR004673">
    <property type="entry name" value="L-rhamnose-proton_sym_RhaT"/>
</dbReference>
<dbReference type="GO" id="GO:0015153">
    <property type="term" value="F:rhamnose transmembrane transporter activity"/>
    <property type="evidence" value="ECO:0007669"/>
    <property type="project" value="InterPro"/>
</dbReference>
<dbReference type="OrthoDB" id="9790043at2"/>
<dbReference type="EMBL" id="CP040749">
    <property type="protein sequence ID" value="QCX37666.1"/>
    <property type="molecule type" value="Genomic_DNA"/>
</dbReference>
<keyword evidence="6" id="KW-0769">Symport</keyword>
<keyword evidence="8 9" id="KW-0472">Membrane</keyword>
<gene>
    <name evidence="10" type="primary">rhaT</name>
    <name evidence="10" type="ORF">FF125_04165</name>
</gene>
<keyword evidence="2" id="KW-1003">Cell membrane</keyword>
<evidence type="ECO:0000256" key="5">
    <source>
        <dbReference type="ARBA" id="ARBA00022692"/>
    </source>
</evidence>
<evidence type="ECO:0000256" key="8">
    <source>
        <dbReference type="ARBA" id="ARBA00023136"/>
    </source>
</evidence>
<dbReference type="AlphaFoldDB" id="A0A5B7TR83"/>
<keyword evidence="11" id="KW-1185">Reference proteome</keyword>
<sequence>MGALIGLLLHAIGGFAAGSFYIPFKLIKKWSWETSWLVLGFAAWIFAPIIMAWFTVPNLIEVLGASDFETKFYTFFFGMLWGIGGLTFGLSMRYLGIGLGMAVALGFTAAFGTLIPPLYNGTFSELLQTKGGILVLIGVIISLIGIAIAGKAGILKEKDLNAEEQKEAVAEFNLSKGMVIAVISGILSACFAFGLTAGKPIAEEALKLGVKDIFQNNPVIVWVLWGGFLTNFIWTIILSIKNKTFSDFTDKDIPNKPKNYLLAIAGGVTWYFQFFFYGMGTTFLGEKYEFASWTLHMAFIIIFSTLWGIYFKEWKGVSTKTMRTLWLGLVVIIFSTVLIGIGNSF</sequence>
<feature type="transmembrane region" description="Helical" evidence="9">
    <location>
        <begin position="260"/>
        <end position="278"/>
    </location>
</feature>
<dbReference type="RefSeq" id="WP_138948596.1">
    <property type="nucleotide sequence ID" value="NZ_CP040749.1"/>
</dbReference>
<keyword evidence="3" id="KW-0997">Cell inner membrane</keyword>
<keyword evidence="1" id="KW-0813">Transport</keyword>
<feature type="transmembrane region" description="Helical" evidence="9">
    <location>
        <begin position="290"/>
        <end position="311"/>
    </location>
</feature>
<feature type="transmembrane region" description="Helical" evidence="9">
    <location>
        <begin position="131"/>
        <end position="150"/>
    </location>
</feature>
<accession>A0A5B7TR83</accession>
<evidence type="ECO:0000256" key="9">
    <source>
        <dbReference type="SAM" id="Phobius"/>
    </source>
</evidence>
<dbReference type="KEGG" id="fbe:FF125_04165"/>
<evidence type="ECO:0000313" key="11">
    <source>
        <dbReference type="Proteomes" id="UP000306229"/>
    </source>
</evidence>